<evidence type="ECO:0000313" key="8">
    <source>
        <dbReference type="EMBL" id="MBW0461429.1"/>
    </source>
</evidence>
<protein>
    <recommendedName>
        <fullName evidence="7">Reverse transcriptase RNase H-like domain-containing protein</fullName>
    </recommendedName>
</protein>
<dbReference type="AlphaFoldDB" id="A0A9Q3B9Y2"/>
<dbReference type="Proteomes" id="UP000765509">
    <property type="component" value="Unassembled WGS sequence"/>
</dbReference>
<organism evidence="8 9">
    <name type="scientific">Austropuccinia psidii MF-1</name>
    <dbReference type="NCBI Taxonomy" id="1389203"/>
    <lineage>
        <taxon>Eukaryota</taxon>
        <taxon>Fungi</taxon>
        <taxon>Dikarya</taxon>
        <taxon>Basidiomycota</taxon>
        <taxon>Pucciniomycotina</taxon>
        <taxon>Pucciniomycetes</taxon>
        <taxon>Pucciniales</taxon>
        <taxon>Sphaerophragmiaceae</taxon>
        <taxon>Austropuccinia</taxon>
    </lineage>
</organism>
<keyword evidence="3" id="KW-0540">Nuclease</keyword>
<evidence type="ECO:0000256" key="6">
    <source>
        <dbReference type="ARBA" id="ARBA00022918"/>
    </source>
</evidence>
<evidence type="ECO:0000259" key="7">
    <source>
        <dbReference type="Pfam" id="PF17917"/>
    </source>
</evidence>
<keyword evidence="6" id="KW-0695">RNA-directed DNA polymerase</keyword>
<dbReference type="EMBL" id="AVOT02000159">
    <property type="protein sequence ID" value="MBW0461429.1"/>
    <property type="molecule type" value="Genomic_DNA"/>
</dbReference>
<evidence type="ECO:0000256" key="3">
    <source>
        <dbReference type="ARBA" id="ARBA00022722"/>
    </source>
</evidence>
<gene>
    <name evidence="8" type="ORF">O181_001144</name>
</gene>
<evidence type="ECO:0000256" key="1">
    <source>
        <dbReference type="ARBA" id="ARBA00022679"/>
    </source>
</evidence>
<accession>A0A9Q3B9Y2</accession>
<dbReference type="InterPro" id="IPR041373">
    <property type="entry name" value="RT_RNaseH"/>
</dbReference>
<dbReference type="Pfam" id="PF17917">
    <property type="entry name" value="RT_RNaseH"/>
    <property type="match status" value="1"/>
</dbReference>
<dbReference type="SUPFAM" id="SSF56672">
    <property type="entry name" value="DNA/RNA polymerases"/>
    <property type="match status" value="1"/>
</dbReference>
<feature type="domain" description="Reverse transcriptase RNase H-like" evidence="7">
    <location>
        <begin position="26"/>
        <end position="133"/>
    </location>
</feature>
<evidence type="ECO:0000313" key="9">
    <source>
        <dbReference type="Proteomes" id="UP000765509"/>
    </source>
</evidence>
<keyword evidence="4" id="KW-0255">Endonuclease</keyword>
<dbReference type="InterPro" id="IPR043502">
    <property type="entry name" value="DNA/RNA_pol_sf"/>
</dbReference>
<dbReference type="GO" id="GO:0003964">
    <property type="term" value="F:RNA-directed DNA polymerase activity"/>
    <property type="evidence" value="ECO:0007669"/>
    <property type="project" value="UniProtKB-KW"/>
</dbReference>
<keyword evidence="9" id="KW-1185">Reference proteome</keyword>
<evidence type="ECO:0000256" key="5">
    <source>
        <dbReference type="ARBA" id="ARBA00022801"/>
    </source>
</evidence>
<reference evidence="8" key="1">
    <citation type="submission" date="2021-03" db="EMBL/GenBank/DDBJ databases">
        <title>Draft genome sequence of rust myrtle Austropuccinia psidii MF-1, a brazilian biotype.</title>
        <authorList>
            <person name="Quecine M.C."/>
            <person name="Pachon D.M.R."/>
            <person name="Bonatelli M.L."/>
            <person name="Correr F.H."/>
            <person name="Franceschini L.M."/>
            <person name="Leite T.F."/>
            <person name="Margarido G.R.A."/>
            <person name="Almeida C.A."/>
            <person name="Ferrarezi J.A."/>
            <person name="Labate C.A."/>
        </authorList>
    </citation>
    <scope>NUCLEOTIDE SEQUENCE</scope>
    <source>
        <strain evidence="8">MF-1</strain>
    </source>
</reference>
<keyword evidence="2" id="KW-0548">Nucleotidyltransferase</keyword>
<keyword evidence="1" id="KW-0808">Transferase</keyword>
<dbReference type="GO" id="GO:0016787">
    <property type="term" value="F:hydrolase activity"/>
    <property type="evidence" value="ECO:0007669"/>
    <property type="project" value="UniProtKB-KW"/>
</dbReference>
<evidence type="ECO:0000256" key="4">
    <source>
        <dbReference type="ARBA" id="ARBA00022759"/>
    </source>
</evidence>
<dbReference type="GO" id="GO:0004519">
    <property type="term" value="F:endonuclease activity"/>
    <property type="evidence" value="ECO:0007669"/>
    <property type="project" value="UniProtKB-KW"/>
</dbReference>
<sequence>MTQQRIHAYEVINHALTKETLLLMPDWKLPLRIYINACGEGLGEALHKFQIVYNKPSEGPVWLLLRKIKPTEVKYGVSQMDCLQIVGSLENLNSYVDGSAFELITDGNAVKSLLNMKAPKSQMLRWQISIQEYRGNMTIVNKSGNINQNVDGFSIWELPNTPEITSYVPANSEAQIAIEGIIITDVGTEFFKEARESYKQDKNCHILTYISEKAFKYTG</sequence>
<keyword evidence="5" id="KW-0378">Hydrolase</keyword>
<comment type="caution">
    <text evidence="8">The sequence shown here is derived from an EMBL/GenBank/DDBJ whole genome shotgun (WGS) entry which is preliminary data.</text>
</comment>
<proteinExistence type="predicted"/>
<name>A0A9Q3B9Y2_9BASI</name>
<evidence type="ECO:0000256" key="2">
    <source>
        <dbReference type="ARBA" id="ARBA00022695"/>
    </source>
</evidence>